<dbReference type="Pfam" id="PF13639">
    <property type="entry name" value="zf-RING_2"/>
    <property type="match status" value="1"/>
</dbReference>
<dbReference type="PANTHER" id="PTHR22765">
    <property type="entry name" value="RING FINGER AND PROTEASE ASSOCIATED DOMAIN-CONTAINING"/>
    <property type="match status" value="1"/>
</dbReference>
<keyword evidence="1" id="KW-0863">Zinc-finger</keyword>
<reference evidence="4 5" key="1">
    <citation type="submission" date="2024-04" db="EMBL/GenBank/DDBJ databases">
        <title>Genome assembly C_amara_ONT_v2.</title>
        <authorList>
            <person name="Yant L."/>
            <person name="Moore C."/>
            <person name="Slenker M."/>
        </authorList>
    </citation>
    <scope>NUCLEOTIDE SEQUENCE [LARGE SCALE GENOMIC DNA]</scope>
    <source>
        <tissue evidence="4">Leaf</tissue>
    </source>
</reference>
<evidence type="ECO:0000256" key="1">
    <source>
        <dbReference type="PROSITE-ProRule" id="PRU00175"/>
    </source>
</evidence>
<gene>
    <name evidence="4" type="ORF">V5N11_022480</name>
</gene>
<feature type="region of interest" description="Disordered" evidence="2">
    <location>
        <begin position="123"/>
        <end position="142"/>
    </location>
</feature>
<organism evidence="4 5">
    <name type="scientific">Cardamine amara subsp. amara</name>
    <dbReference type="NCBI Taxonomy" id="228776"/>
    <lineage>
        <taxon>Eukaryota</taxon>
        <taxon>Viridiplantae</taxon>
        <taxon>Streptophyta</taxon>
        <taxon>Embryophyta</taxon>
        <taxon>Tracheophyta</taxon>
        <taxon>Spermatophyta</taxon>
        <taxon>Magnoliopsida</taxon>
        <taxon>eudicotyledons</taxon>
        <taxon>Gunneridae</taxon>
        <taxon>Pentapetalae</taxon>
        <taxon>rosids</taxon>
        <taxon>malvids</taxon>
        <taxon>Brassicales</taxon>
        <taxon>Brassicaceae</taxon>
        <taxon>Cardamineae</taxon>
        <taxon>Cardamine</taxon>
    </lineage>
</organism>
<evidence type="ECO:0000313" key="4">
    <source>
        <dbReference type="EMBL" id="KAL1215312.1"/>
    </source>
</evidence>
<dbReference type="SUPFAM" id="SSF57850">
    <property type="entry name" value="RING/U-box"/>
    <property type="match status" value="1"/>
</dbReference>
<dbReference type="InterPro" id="IPR013083">
    <property type="entry name" value="Znf_RING/FYVE/PHD"/>
</dbReference>
<dbReference type="CDD" id="cd16454">
    <property type="entry name" value="RING-H2_PA-TM-RING"/>
    <property type="match status" value="1"/>
</dbReference>
<dbReference type="Gene3D" id="3.30.40.10">
    <property type="entry name" value="Zinc/RING finger domain, C3HC4 (zinc finger)"/>
    <property type="match status" value="1"/>
</dbReference>
<evidence type="ECO:0000256" key="2">
    <source>
        <dbReference type="SAM" id="MobiDB-lite"/>
    </source>
</evidence>
<dbReference type="GO" id="GO:0008270">
    <property type="term" value="F:zinc ion binding"/>
    <property type="evidence" value="ECO:0007669"/>
    <property type="project" value="UniProtKB-KW"/>
</dbReference>
<name>A0ABD1B8P5_CARAN</name>
<comment type="caution">
    <text evidence="4">The sequence shown here is derived from an EMBL/GenBank/DDBJ whole genome shotgun (WGS) entry which is preliminary data.</text>
</comment>
<dbReference type="PROSITE" id="PS50089">
    <property type="entry name" value="ZF_RING_2"/>
    <property type="match status" value="1"/>
</dbReference>
<evidence type="ECO:0000313" key="5">
    <source>
        <dbReference type="Proteomes" id="UP001558713"/>
    </source>
</evidence>
<accession>A0ABD1B8P5</accession>
<feature type="compositionally biased region" description="Acidic residues" evidence="2">
    <location>
        <begin position="124"/>
        <end position="142"/>
    </location>
</feature>
<dbReference type="SMART" id="SM00184">
    <property type="entry name" value="RING"/>
    <property type="match status" value="1"/>
</dbReference>
<keyword evidence="1" id="KW-0479">Metal-binding</keyword>
<sequence length="142" mass="15966">MMSTTRGTVSIPEIMVTSTSLTMNEPIQLQRITLRNEHIQRITMTRRFTTKAVEMLPSVVIVEKGVCAICLEEWSKGDLATELPCKHKYHLECVDKWLKIHSTCPQCRYVVENIESSVDVAVDVGDDSSSEDNDSSDSDSDE</sequence>
<protein>
    <submittedName>
        <fullName evidence="4">E3 ubiquitin-protein ligase MPSR1</fullName>
    </submittedName>
</protein>
<dbReference type="EMBL" id="JBANAX010000288">
    <property type="protein sequence ID" value="KAL1215312.1"/>
    <property type="molecule type" value="Genomic_DNA"/>
</dbReference>
<dbReference type="InterPro" id="IPR051826">
    <property type="entry name" value="E3_ubiquitin-ligase_domain"/>
</dbReference>
<dbReference type="InterPro" id="IPR001841">
    <property type="entry name" value="Znf_RING"/>
</dbReference>
<feature type="domain" description="RING-type" evidence="3">
    <location>
        <begin position="67"/>
        <end position="108"/>
    </location>
</feature>
<proteinExistence type="predicted"/>
<keyword evidence="5" id="KW-1185">Reference proteome</keyword>
<evidence type="ECO:0000259" key="3">
    <source>
        <dbReference type="PROSITE" id="PS50089"/>
    </source>
</evidence>
<dbReference type="Proteomes" id="UP001558713">
    <property type="component" value="Unassembled WGS sequence"/>
</dbReference>
<dbReference type="AlphaFoldDB" id="A0ABD1B8P5"/>
<keyword evidence="1" id="KW-0862">Zinc</keyword>
<dbReference type="PANTHER" id="PTHR22765:SF434">
    <property type="entry name" value="GB|AAD18119.1-RELATED"/>
    <property type="match status" value="1"/>
</dbReference>